<dbReference type="InterPro" id="IPR049062">
    <property type="entry name" value="NAD_Glu_DH_ACT2"/>
</dbReference>
<feature type="domain" description="NAD-specific glutamate dehydrogenase C-terminal" evidence="3">
    <location>
        <begin position="1252"/>
        <end position="1578"/>
    </location>
</feature>
<evidence type="ECO:0000259" key="3">
    <source>
        <dbReference type="Pfam" id="PF21074"/>
    </source>
</evidence>
<dbReference type="PANTHER" id="PTHR43403">
    <property type="entry name" value="NAD-SPECIFIC GLUTAMATE DEHYDROGENASE"/>
    <property type="match status" value="1"/>
</dbReference>
<comment type="caution">
    <text evidence="7">The sequence shown here is derived from an EMBL/GenBank/DDBJ whole genome shotgun (WGS) entry which is preliminary data.</text>
</comment>
<dbReference type="Proteomes" id="UP000543030">
    <property type="component" value="Unassembled WGS sequence"/>
</dbReference>
<dbReference type="Pfam" id="PF21077">
    <property type="entry name" value="GDH_ACT3"/>
    <property type="match status" value="1"/>
</dbReference>
<dbReference type="EC" id="1.4.1.2" evidence="7"/>
<dbReference type="EMBL" id="JACHHN010000002">
    <property type="protein sequence ID" value="MBB5190607.1"/>
    <property type="molecule type" value="Genomic_DNA"/>
</dbReference>
<feature type="domain" description="NAD-glutamate dehydrogenase ACT2" evidence="5">
    <location>
        <begin position="397"/>
        <end position="486"/>
    </location>
</feature>
<dbReference type="GO" id="GO:0004069">
    <property type="term" value="F:L-aspartate:2-oxoglutarate aminotransferase activity"/>
    <property type="evidence" value="ECO:0007669"/>
    <property type="project" value="InterPro"/>
</dbReference>
<dbReference type="Pfam" id="PF21078">
    <property type="entry name" value="GDH_HM3"/>
    <property type="match status" value="1"/>
</dbReference>
<dbReference type="SUPFAM" id="SSF53223">
    <property type="entry name" value="Aminoacid dehydrogenase-like, N-terminal domain"/>
    <property type="match status" value="1"/>
</dbReference>
<proteinExistence type="predicted"/>
<dbReference type="PIRSF" id="PIRSF036761">
    <property type="entry name" value="GDH_Mll4104"/>
    <property type="match status" value="1"/>
</dbReference>
<evidence type="ECO:0000313" key="7">
    <source>
        <dbReference type="EMBL" id="MBB5190607.1"/>
    </source>
</evidence>
<dbReference type="Pfam" id="PF21076">
    <property type="entry name" value="GDH_ACT2"/>
    <property type="match status" value="1"/>
</dbReference>
<evidence type="ECO:0000259" key="2">
    <source>
        <dbReference type="Pfam" id="PF05088"/>
    </source>
</evidence>
<dbReference type="InterPro" id="IPR046346">
    <property type="entry name" value="Aminoacid_DH-like_N_sf"/>
</dbReference>
<feature type="domain" description="NAD-glutamate dehydrogenase N-terminal ACT1" evidence="4">
    <location>
        <begin position="31"/>
        <end position="167"/>
    </location>
</feature>
<dbReference type="PANTHER" id="PTHR43403:SF1">
    <property type="entry name" value="NAD-SPECIFIC GLUTAMATE DEHYDROGENASE"/>
    <property type="match status" value="1"/>
</dbReference>
<sequence>MTQNKSRTMHATGILESVLQLAGDDTDLLSFLRFWSADLPEEDFAAHAPTDWLGAAQAHQRLGQRRLPDQPLVRIYNPTPPEHGWQSSHTVVELVVPNLPFLVDTVSMALARAGYTVHLVLHPVLHVKRDASGDLQRLDAAGVAESWMHFEIDRETDPAALQSLQSNIEVVLATLASVIADWPRMKARIAACRDDLASNPPPVDAAELDETRAFLAWLLDDHFVILGTRDYQLSADGQALMSEPNSGHGLLRNGNAAEPSRAFAQLAPELRALAYSAQTLLILTKSDSRSTIHRPAYLDVVIIKRVDASGKVVGELRLLGLYTAAAYTQPPREVPVARRKIDAVLLQSGVDLSGHRGKAMLNILDTWPRDELMETGVDDLARIVSAVVGLHERNRVRVLFRDDIYRRYVSVMFYVARDNYTTEVRTRIQQLLLERMGGESCDFNVLLSDSPLARIHFIVRLPHGVWPDYDAQAIEGEIALIAQRWQDELRYSLLQHSGEEVGAARYQRYQRAFPPAYTSDFNARVAVYDIDALEELSEISPLAATLTPASRTDTRQWRIKLFHGKDIAISDYIPLLENLAVRVLDERPYVLQMEDGARVWIIDIGIQLPVAGALEDAAARQRFLEAFRAVFNGRSENDSFNRLVLQAGLAWREVLVLRAYARWLKQLNLRNAVDTLADCLLTHAAIARDLVRLFYLRHDPAAVDDLAADTLSEQLATHISALPVADDEKALGAFRGAIEATVRTSHFQPAPDGLPRGHLSLKIASARVPGMPQPAPLFEIFVYSTEVEGVHLRGGKVARGGLRWSDRRDDFRTEVLGLVKAQMVKNTVIVPVGSKGGFIVKNPPAEREAWLARGVECYKGFIRGLLDLTDNLVDGKVVPPAHTYRRDEDDPYLVVAADKGTATFSDVANGLAQDYGFWLDDAFASGGSVGYDHKKMGITARGAWVSVARHFRELGIDVATQPFTAIGIGDMSGDVFGNGMLRSTAARLVAAFDHRHIFIDPDPDAAASFKERERLYNLPRSSWADYDAALISEGGGVWPRTVKSIPLSAQMKSLLQVDVAALEPTALINMLLRAPVDLLYNGGIGTYVKASTQSQAEANDRGNDILRVDGRDLRCKVFGEGGNLGMTQLGRIEYALSGGRVFTDAIDNSAGVDCSDHEVNIKILLGRIMSAGDLTLKQRNTLLAEMTDDVGHLVLRDNELQTLALSLEAEQSTSLLSVHQRFMQQLEARGKLSRRLEYLPTDSQCLDRQQAGAGLTGPELAVLLAYAKMVLSEDLLQSELPDDPQWDSLLADYFPKLLVERFGSRLGEHPLRREIVATILTNHAVNRQGVTFAFRLSEEAERHPAQVIKALVLAEGLLGGEQLALAAEALPGGVSASTQYALLQILRRQTERATRWVLQAPEVAEDTAFVAAVRDALAGLAQWLADPERANTRRDAWVAQGVPLALAAQVLAVEYAGPLLELGRDEVLRRALTERLQLYLQLDVLLGFDWMNAAIEGLPRDNRWQALARLAARDDLQRLHARLVDHAWQGSDGTVAARLEAWQTVHEAAVGAWQRMLEELKASPTDLAMISAALREARHRLIDD</sequence>
<gene>
    <name evidence="7" type="ORF">HNQ50_001329</name>
</gene>
<evidence type="ECO:0000313" key="8">
    <source>
        <dbReference type="Proteomes" id="UP000543030"/>
    </source>
</evidence>
<reference evidence="7 8" key="1">
    <citation type="submission" date="2020-08" db="EMBL/GenBank/DDBJ databases">
        <title>Genomic Encyclopedia of Type Strains, Phase IV (KMG-IV): sequencing the most valuable type-strain genomes for metagenomic binning, comparative biology and taxonomic classification.</title>
        <authorList>
            <person name="Goeker M."/>
        </authorList>
    </citation>
    <scope>NUCLEOTIDE SEQUENCE [LARGE SCALE GENOMIC DNA]</scope>
    <source>
        <strain evidence="7 8">DSM 18233</strain>
    </source>
</reference>
<feature type="domain" description="NAD-glutamate dehydrogenase catalytic" evidence="2">
    <location>
        <begin position="717"/>
        <end position="1207"/>
    </location>
</feature>
<evidence type="ECO:0000259" key="4">
    <source>
        <dbReference type="Pfam" id="PF21075"/>
    </source>
</evidence>
<dbReference type="InterPro" id="IPR007780">
    <property type="entry name" value="NAD_Glu_DH_bac"/>
</dbReference>
<evidence type="ECO:0000259" key="5">
    <source>
        <dbReference type="Pfam" id="PF21076"/>
    </source>
</evidence>
<organism evidence="7 8">
    <name type="scientific">Silvimonas terrae</name>
    <dbReference type="NCBI Taxonomy" id="300266"/>
    <lineage>
        <taxon>Bacteria</taxon>
        <taxon>Pseudomonadati</taxon>
        <taxon>Pseudomonadota</taxon>
        <taxon>Betaproteobacteria</taxon>
        <taxon>Neisseriales</taxon>
        <taxon>Chitinibacteraceae</taxon>
        <taxon>Silvimonas</taxon>
    </lineage>
</organism>
<dbReference type="Pfam" id="PF05088">
    <property type="entry name" value="Bac_GDH_CD"/>
    <property type="match status" value="1"/>
</dbReference>
<dbReference type="Pfam" id="PF21075">
    <property type="entry name" value="GDH_ACT1"/>
    <property type="match status" value="1"/>
</dbReference>
<accession>A0A840RCD2</accession>
<evidence type="ECO:0000259" key="6">
    <source>
        <dbReference type="Pfam" id="PF21077"/>
    </source>
</evidence>
<dbReference type="RefSeq" id="WP_184098773.1">
    <property type="nucleotide sequence ID" value="NZ_JACHHN010000002.1"/>
</dbReference>
<dbReference type="InterPro" id="IPR048381">
    <property type="entry name" value="GDH_C"/>
</dbReference>
<evidence type="ECO:0000256" key="1">
    <source>
        <dbReference type="ARBA" id="ARBA00023002"/>
    </source>
</evidence>
<dbReference type="GO" id="GO:0004352">
    <property type="term" value="F:glutamate dehydrogenase (NAD+) activity"/>
    <property type="evidence" value="ECO:0007669"/>
    <property type="project" value="UniProtKB-EC"/>
</dbReference>
<dbReference type="InterPro" id="IPR049056">
    <property type="entry name" value="NAD_Glu_DH_HM3"/>
</dbReference>
<dbReference type="InterPro" id="IPR028971">
    <property type="entry name" value="NAD-GDH_cat"/>
</dbReference>
<dbReference type="Pfam" id="PF21073">
    <property type="entry name" value="GDH_HM1"/>
    <property type="match status" value="1"/>
</dbReference>
<keyword evidence="1 7" id="KW-0560">Oxidoreductase</keyword>
<dbReference type="Pfam" id="PF21074">
    <property type="entry name" value="GDH_C"/>
    <property type="match status" value="1"/>
</dbReference>
<dbReference type="InterPro" id="IPR049058">
    <property type="entry name" value="NAD_Glu_DH_HM2"/>
</dbReference>
<dbReference type="InterPro" id="IPR036291">
    <property type="entry name" value="NAD(P)-bd_dom_sf"/>
</dbReference>
<dbReference type="SUPFAM" id="SSF51735">
    <property type="entry name" value="NAD(P)-binding Rossmann-fold domains"/>
    <property type="match status" value="1"/>
</dbReference>
<dbReference type="InterPro" id="IPR049059">
    <property type="entry name" value="NAD_Glu_DH_HM1"/>
</dbReference>
<protein>
    <submittedName>
        <fullName evidence="7">Glutamate dehydrogenase</fullName>
        <ecNumber evidence="7">1.4.1.2</ecNumber>
    </submittedName>
</protein>
<dbReference type="InterPro" id="IPR049064">
    <property type="entry name" value="NAD_Glu_DH_ACT3"/>
</dbReference>
<name>A0A840RCD2_9NEIS</name>
<keyword evidence="8" id="KW-1185">Reference proteome</keyword>
<dbReference type="InterPro" id="IPR024727">
    <property type="entry name" value="NAD_Glu_DH_N_ACT1"/>
</dbReference>
<dbReference type="GO" id="GO:0006538">
    <property type="term" value="P:L-glutamate catabolic process"/>
    <property type="evidence" value="ECO:0007669"/>
    <property type="project" value="InterPro"/>
</dbReference>
<feature type="domain" description="NAD-glutamate dehydrogenase ACT3" evidence="6">
    <location>
        <begin position="542"/>
        <end position="616"/>
    </location>
</feature>
<dbReference type="Pfam" id="PF21079">
    <property type="entry name" value="GDH_HM2"/>
    <property type="match status" value="1"/>
</dbReference>